<dbReference type="InterPro" id="IPR045455">
    <property type="entry name" value="NrS-1_pol-like_helicase"/>
</dbReference>
<protein>
    <recommendedName>
        <fullName evidence="2">NrS-1 polymerase-like helicase domain-containing protein</fullName>
    </recommendedName>
</protein>
<evidence type="ECO:0000313" key="4">
    <source>
        <dbReference type="Proteomes" id="UP000193926"/>
    </source>
</evidence>
<gene>
    <name evidence="3" type="ORF">MGEO_20915</name>
</gene>
<feature type="domain" description="NrS-1 polymerase-like helicase" evidence="2">
    <location>
        <begin position="199"/>
        <end position="308"/>
    </location>
</feature>
<dbReference type="SUPFAM" id="SSF52540">
    <property type="entry name" value="P-loop containing nucleoside triphosphate hydrolases"/>
    <property type="match status" value="1"/>
</dbReference>
<keyword evidence="4" id="KW-1185">Reference proteome</keyword>
<sequence>MSEQHIENNQDSQSSSDGSTSSTANHQKSPPKIQDREIRISIVAPVIADQFVKQGDKYFHVDSLSCPLSGGDAQSIACQIIRAQFPYENKEPDLVEAILKRAFSGTTKEPEQSIALWNRTTRCAPGNRGRVLRGQYMASINTWKIPDYRQLGMKEADIGMLGEFLDRTFVEPSDKTRFLDWLSWTLQNEQKKPGFAPLLYSREKGTGKSTLCQFVSRLFGKDNTHSANGLSQVTGRFNKPMLDSKLLVLEELKLKPGSNQGNALKSLITEADTSAERKGVDLEKTTQCCCFLFTTNHLPQWIEGNDRRFHVIDMGHEGHASGPKADDFAEFMTEFYEWMDDPENIAKAYNALMHRKQSEGFNPKALNTSKIETPVMKQIRSTSQETLQEQLAEKLEEDGRGAIPQEKLIVMIRN</sequence>
<reference evidence="3 4" key="1">
    <citation type="submission" date="2014-03" db="EMBL/GenBank/DDBJ databases">
        <title>The draft genome sequence of Marivita geojedonensis KCTC 23882.</title>
        <authorList>
            <person name="Lai Q."/>
            <person name="Shao Z."/>
        </authorList>
    </citation>
    <scope>NUCLEOTIDE SEQUENCE [LARGE SCALE GENOMIC DNA]</scope>
    <source>
        <strain evidence="3 4">DPG-138</strain>
    </source>
</reference>
<evidence type="ECO:0000259" key="2">
    <source>
        <dbReference type="Pfam" id="PF19263"/>
    </source>
</evidence>
<dbReference type="EMBL" id="JFKC01000066">
    <property type="protein sequence ID" value="OSQ41868.1"/>
    <property type="molecule type" value="Genomic_DNA"/>
</dbReference>
<dbReference type="Pfam" id="PF19263">
    <property type="entry name" value="DUF5906"/>
    <property type="match status" value="1"/>
</dbReference>
<name>A0A1X4N6T2_9RHOB</name>
<comment type="caution">
    <text evidence="3">The sequence shown here is derived from an EMBL/GenBank/DDBJ whole genome shotgun (WGS) entry which is preliminary data.</text>
</comment>
<dbReference type="Proteomes" id="UP000193926">
    <property type="component" value="Unassembled WGS sequence"/>
</dbReference>
<dbReference type="RefSeq" id="WP_085641692.1">
    <property type="nucleotide sequence ID" value="NZ_JFKC01000066.1"/>
</dbReference>
<evidence type="ECO:0000256" key="1">
    <source>
        <dbReference type="SAM" id="MobiDB-lite"/>
    </source>
</evidence>
<feature type="region of interest" description="Disordered" evidence="1">
    <location>
        <begin position="1"/>
        <end position="35"/>
    </location>
</feature>
<organism evidence="3 4">
    <name type="scientific">Marivita geojedonensis</name>
    <dbReference type="NCBI Taxonomy" id="1123756"/>
    <lineage>
        <taxon>Bacteria</taxon>
        <taxon>Pseudomonadati</taxon>
        <taxon>Pseudomonadota</taxon>
        <taxon>Alphaproteobacteria</taxon>
        <taxon>Rhodobacterales</taxon>
        <taxon>Roseobacteraceae</taxon>
        <taxon>Marivita</taxon>
    </lineage>
</organism>
<feature type="compositionally biased region" description="Low complexity" evidence="1">
    <location>
        <begin position="10"/>
        <end position="23"/>
    </location>
</feature>
<feature type="non-terminal residue" evidence="3">
    <location>
        <position position="414"/>
    </location>
</feature>
<accession>A0A1X4N6T2</accession>
<dbReference type="STRING" id="1123756.MGEO_20915"/>
<dbReference type="AlphaFoldDB" id="A0A1X4N6T2"/>
<dbReference type="InterPro" id="IPR027417">
    <property type="entry name" value="P-loop_NTPase"/>
</dbReference>
<evidence type="ECO:0000313" key="3">
    <source>
        <dbReference type="EMBL" id="OSQ41868.1"/>
    </source>
</evidence>
<proteinExistence type="predicted"/>
<dbReference type="Gene3D" id="3.40.50.300">
    <property type="entry name" value="P-loop containing nucleotide triphosphate hydrolases"/>
    <property type="match status" value="1"/>
</dbReference>